<dbReference type="EMBL" id="BSXS01003492">
    <property type="protein sequence ID" value="GME81405.1"/>
    <property type="molecule type" value="Genomic_DNA"/>
</dbReference>
<organism evidence="1 2">
    <name type="scientific">Ambrosiozyma monospora</name>
    <name type="common">Yeast</name>
    <name type="synonym">Endomycopsis monosporus</name>
    <dbReference type="NCBI Taxonomy" id="43982"/>
    <lineage>
        <taxon>Eukaryota</taxon>
        <taxon>Fungi</taxon>
        <taxon>Dikarya</taxon>
        <taxon>Ascomycota</taxon>
        <taxon>Saccharomycotina</taxon>
        <taxon>Pichiomycetes</taxon>
        <taxon>Pichiales</taxon>
        <taxon>Pichiaceae</taxon>
        <taxon>Ambrosiozyma</taxon>
    </lineage>
</organism>
<evidence type="ECO:0000313" key="1">
    <source>
        <dbReference type="EMBL" id="GME81405.1"/>
    </source>
</evidence>
<comment type="caution">
    <text evidence="1">The sequence shown here is derived from an EMBL/GenBank/DDBJ whole genome shotgun (WGS) entry which is preliminary data.</text>
</comment>
<proteinExistence type="predicted"/>
<sequence length="269" mass="30666">MSEDFSAIEERVKVILLNSKAKVQLTRSPLASHRITQHLTGKRPVPKSRTSLTRTSLPLKKRKISQSFKPDANKSDSSIKVDGNDSAVVEPKDVTMPVKKEDADGSLALERLEVGWSCCHLSFIREFQKQKEARTGYATLSAKVDRMIRSLGELRSSTSGILANKSKHKEHNKTEAKMLLFEDLAKKHENETKDETTSAHELVELHNSIFGEPSGEKTEFDKFFELLWESNTEPWYKIHEELRNKIENFQKTLEILRDLMKSEETAGAR</sequence>
<gene>
    <name evidence="1" type="ORF">Amon02_000491600</name>
</gene>
<accession>A0ACB5T500</accession>
<name>A0ACB5T500_AMBMO</name>
<protein>
    <submittedName>
        <fullName evidence="1">Unnamed protein product</fullName>
    </submittedName>
</protein>
<evidence type="ECO:0000313" key="2">
    <source>
        <dbReference type="Proteomes" id="UP001165064"/>
    </source>
</evidence>
<dbReference type="Proteomes" id="UP001165064">
    <property type="component" value="Unassembled WGS sequence"/>
</dbReference>
<keyword evidence="2" id="KW-1185">Reference proteome</keyword>
<reference evidence="1" key="1">
    <citation type="submission" date="2023-04" db="EMBL/GenBank/DDBJ databases">
        <title>Ambrosiozyma monospora NBRC 10751.</title>
        <authorList>
            <person name="Ichikawa N."/>
            <person name="Sato H."/>
            <person name="Tonouchi N."/>
        </authorList>
    </citation>
    <scope>NUCLEOTIDE SEQUENCE</scope>
    <source>
        <strain evidence="1">NBRC 10751</strain>
    </source>
</reference>